<evidence type="ECO:0000313" key="2">
    <source>
        <dbReference type="Proteomes" id="UP000236311"/>
    </source>
</evidence>
<organism evidence="1 2">
    <name type="scientific">Acetatifactor muris</name>
    <dbReference type="NCBI Taxonomy" id="879566"/>
    <lineage>
        <taxon>Bacteria</taxon>
        <taxon>Bacillati</taxon>
        <taxon>Bacillota</taxon>
        <taxon>Clostridia</taxon>
        <taxon>Lachnospirales</taxon>
        <taxon>Lachnospiraceae</taxon>
        <taxon>Acetatifactor</taxon>
    </lineage>
</organism>
<proteinExistence type="predicted"/>
<sequence length="70" mass="7689">MKVVKRVRELRKQGFNKGETAGLAGINRATVEKSFVSDELSENTIYLYTFQSGNSPGSLSSVGGYREESL</sequence>
<gene>
    <name evidence="1" type="ORF">AMURIS_01081</name>
</gene>
<keyword evidence="2" id="KW-1185">Reference proteome</keyword>
<reference evidence="1 2" key="1">
    <citation type="submission" date="2018-01" db="EMBL/GenBank/DDBJ databases">
        <authorList>
            <person name="Gaut B.S."/>
            <person name="Morton B.R."/>
            <person name="Clegg M.T."/>
            <person name="Duvall M.R."/>
        </authorList>
    </citation>
    <scope>NUCLEOTIDE SEQUENCE [LARGE SCALE GENOMIC DNA]</scope>
    <source>
        <strain evidence="1">GP69</strain>
    </source>
</reference>
<dbReference type="Proteomes" id="UP000236311">
    <property type="component" value="Unassembled WGS sequence"/>
</dbReference>
<accession>A0A2K4ZD41</accession>
<name>A0A2K4ZD41_9FIRM</name>
<evidence type="ECO:0000313" key="1">
    <source>
        <dbReference type="EMBL" id="SOY28374.1"/>
    </source>
</evidence>
<dbReference type="RefSeq" id="WP_207656136.1">
    <property type="nucleotide sequence ID" value="NZ_JANJZD010000004.1"/>
</dbReference>
<protein>
    <submittedName>
        <fullName evidence="1">Uncharacterized protein</fullName>
    </submittedName>
</protein>
<dbReference type="AlphaFoldDB" id="A0A2K4ZD41"/>
<dbReference type="EMBL" id="OFSM01000004">
    <property type="protein sequence ID" value="SOY28374.1"/>
    <property type="molecule type" value="Genomic_DNA"/>
</dbReference>